<dbReference type="InterPro" id="IPR002241">
    <property type="entry name" value="Glyco_hydro_27"/>
</dbReference>
<evidence type="ECO:0000313" key="9">
    <source>
        <dbReference type="EMBL" id="KAL0336067.1"/>
    </source>
</evidence>
<feature type="chain" id="PRO_5043632370" description="alpha-galactosidase" evidence="7">
    <location>
        <begin position="22"/>
        <end position="509"/>
    </location>
</feature>
<comment type="similarity">
    <text evidence="2">Belongs to the glycosyl hydrolase 27 family.</text>
</comment>
<evidence type="ECO:0000256" key="1">
    <source>
        <dbReference type="ARBA" id="ARBA00001255"/>
    </source>
</evidence>
<dbReference type="PANTHER" id="PTHR11452:SF42">
    <property type="entry name" value="ALPHA-GALACTOSIDASE"/>
    <property type="match status" value="1"/>
</dbReference>
<sequence length="509" mass="57462">MVSLSWLFLTFVSSLLLQCLGEVEQASSPPRGWNSYDSFCWTISEEEFLQNAELVAQRLRTHGFEGKAYEESGRQWRAKDIGMKERTCAWMKNGFMSVNTKLGAGRAFMRSLYQQYADWGVDFVKNDCVFGADFDLDEISYVSKVLTELNRPILYSLSPGTSVTPAMARDVSSLVNMYRITGDDWDTWGDVAAHFDISRDFSAANLIGAKGLRGKSWPDLDMLPFGWLTDQGSNEGPHRKCNLNLDEQRSQFPYITNTKCRFHRVRNRPLTCKSRYLERNSVMGSLALGLTSCKDVEAKGWSPKPIDDDDLDQVCWKEKSTNGDQEPFCLYKRKPLLSSDEYLAYKKHYDGKVHLLATKTTESCLGASRNQKLTSKESKSGSFSPCGWDVNQMWELNHNGTLMNSYSGLCASMRQVKANSGSNRVRAWVATGRRGEIYVAFFNLDDDKAEVLMRIDDLAKAFPGKNLSTGSCKCREEWSGKDFGVVRDSLSTQVEIHGCALFVLNCTYS</sequence>
<dbReference type="GO" id="GO:0004557">
    <property type="term" value="F:alpha-galactosidase activity"/>
    <property type="evidence" value="ECO:0007669"/>
    <property type="project" value="UniProtKB-EC"/>
</dbReference>
<dbReference type="InterPro" id="IPR013785">
    <property type="entry name" value="Aldolase_TIM"/>
</dbReference>
<evidence type="ECO:0000256" key="4">
    <source>
        <dbReference type="ARBA" id="ARBA00022729"/>
    </source>
</evidence>
<dbReference type="InterPro" id="IPR035992">
    <property type="entry name" value="Ricin_B-like_lectins"/>
</dbReference>
<keyword evidence="5" id="KW-0378">Hydrolase</keyword>
<feature type="signal peptide" evidence="7">
    <location>
        <begin position="1"/>
        <end position="21"/>
    </location>
</feature>
<dbReference type="EC" id="3.2.1.22" evidence="3"/>
<evidence type="ECO:0000256" key="5">
    <source>
        <dbReference type="ARBA" id="ARBA00022801"/>
    </source>
</evidence>
<comment type="catalytic activity">
    <reaction evidence="1">
        <text>Hydrolysis of terminal, non-reducing alpha-D-galactose residues in alpha-D-galactosides, including galactose oligosaccharides, galactomannans and galactolipids.</text>
        <dbReference type="EC" id="3.2.1.22"/>
    </reaction>
</comment>
<dbReference type="PANTHER" id="PTHR11452">
    <property type="entry name" value="ALPHA-GALACTOSIDASE/ALPHA-N-ACETYLGALACTOSAMINIDASE"/>
    <property type="match status" value="1"/>
</dbReference>
<dbReference type="SUPFAM" id="SSF51011">
    <property type="entry name" value="Glycosyl hydrolase domain"/>
    <property type="match status" value="1"/>
</dbReference>
<gene>
    <name evidence="9" type="ORF">Sradi_4818600</name>
</gene>
<dbReference type="EMBL" id="JACGWJ010000021">
    <property type="protein sequence ID" value="KAL0336067.1"/>
    <property type="molecule type" value="Genomic_DNA"/>
</dbReference>
<dbReference type="InterPro" id="IPR017853">
    <property type="entry name" value="GH"/>
</dbReference>
<proteinExistence type="inferred from homology"/>
<accession>A0AAW2MXV0</accession>
<evidence type="ECO:0000256" key="6">
    <source>
        <dbReference type="ARBA" id="ARBA00023295"/>
    </source>
</evidence>
<name>A0AAW2MXV0_SESRA</name>
<dbReference type="GO" id="GO:0005975">
    <property type="term" value="P:carbohydrate metabolic process"/>
    <property type="evidence" value="ECO:0007669"/>
    <property type="project" value="InterPro"/>
</dbReference>
<dbReference type="SUPFAM" id="SSF50370">
    <property type="entry name" value="Ricin B-like lectins"/>
    <property type="match status" value="1"/>
</dbReference>
<dbReference type="InterPro" id="IPR013780">
    <property type="entry name" value="Glyco_hydro_b"/>
</dbReference>
<dbReference type="AlphaFoldDB" id="A0AAW2MXV0"/>
<keyword evidence="6" id="KW-0326">Glycosidase</keyword>
<dbReference type="InterPro" id="IPR041233">
    <property type="entry name" value="Melibiase_C"/>
</dbReference>
<dbReference type="SUPFAM" id="SSF51445">
    <property type="entry name" value="(Trans)glycosidases"/>
    <property type="match status" value="1"/>
</dbReference>
<reference evidence="9" key="1">
    <citation type="submission" date="2020-06" db="EMBL/GenBank/DDBJ databases">
        <authorList>
            <person name="Li T."/>
            <person name="Hu X."/>
            <person name="Zhang T."/>
            <person name="Song X."/>
            <person name="Zhang H."/>
            <person name="Dai N."/>
            <person name="Sheng W."/>
            <person name="Hou X."/>
            <person name="Wei L."/>
        </authorList>
    </citation>
    <scope>NUCLEOTIDE SEQUENCE</scope>
    <source>
        <strain evidence="9">G02</strain>
        <tissue evidence="9">Leaf</tissue>
    </source>
</reference>
<dbReference type="Pfam" id="PF17801">
    <property type="entry name" value="Melibiase_C"/>
    <property type="match status" value="1"/>
</dbReference>
<evidence type="ECO:0000256" key="3">
    <source>
        <dbReference type="ARBA" id="ARBA00012755"/>
    </source>
</evidence>
<protein>
    <recommendedName>
        <fullName evidence="3">alpha-galactosidase</fullName>
        <ecNumber evidence="3">3.2.1.22</ecNumber>
    </recommendedName>
</protein>
<dbReference type="Gene3D" id="2.60.40.1180">
    <property type="entry name" value="Golgi alpha-mannosidase II"/>
    <property type="match status" value="1"/>
</dbReference>
<reference evidence="9" key="2">
    <citation type="journal article" date="2024" name="Plant">
        <title>Genomic evolution and insights into agronomic trait innovations of Sesamum species.</title>
        <authorList>
            <person name="Miao H."/>
            <person name="Wang L."/>
            <person name="Qu L."/>
            <person name="Liu H."/>
            <person name="Sun Y."/>
            <person name="Le M."/>
            <person name="Wang Q."/>
            <person name="Wei S."/>
            <person name="Zheng Y."/>
            <person name="Lin W."/>
            <person name="Duan Y."/>
            <person name="Cao H."/>
            <person name="Xiong S."/>
            <person name="Wang X."/>
            <person name="Wei L."/>
            <person name="Li C."/>
            <person name="Ma Q."/>
            <person name="Ju M."/>
            <person name="Zhao R."/>
            <person name="Li G."/>
            <person name="Mu C."/>
            <person name="Tian Q."/>
            <person name="Mei H."/>
            <person name="Zhang T."/>
            <person name="Gao T."/>
            <person name="Zhang H."/>
        </authorList>
    </citation>
    <scope>NUCLEOTIDE SEQUENCE</scope>
    <source>
        <strain evidence="9">G02</strain>
    </source>
</reference>
<keyword evidence="4 7" id="KW-0732">Signal</keyword>
<dbReference type="Gene3D" id="3.20.20.70">
    <property type="entry name" value="Aldolase class I"/>
    <property type="match status" value="2"/>
</dbReference>
<comment type="caution">
    <text evidence="9">The sequence shown here is derived from an EMBL/GenBank/DDBJ whole genome shotgun (WGS) entry which is preliminary data.</text>
</comment>
<evidence type="ECO:0000256" key="7">
    <source>
        <dbReference type="SAM" id="SignalP"/>
    </source>
</evidence>
<feature type="domain" description="Alpha galactosidase C-terminal" evidence="8">
    <location>
        <begin position="425"/>
        <end position="504"/>
    </location>
</feature>
<organism evidence="9">
    <name type="scientific">Sesamum radiatum</name>
    <name type="common">Black benniseed</name>
    <dbReference type="NCBI Taxonomy" id="300843"/>
    <lineage>
        <taxon>Eukaryota</taxon>
        <taxon>Viridiplantae</taxon>
        <taxon>Streptophyta</taxon>
        <taxon>Embryophyta</taxon>
        <taxon>Tracheophyta</taxon>
        <taxon>Spermatophyta</taxon>
        <taxon>Magnoliopsida</taxon>
        <taxon>eudicotyledons</taxon>
        <taxon>Gunneridae</taxon>
        <taxon>Pentapetalae</taxon>
        <taxon>asterids</taxon>
        <taxon>lamiids</taxon>
        <taxon>Lamiales</taxon>
        <taxon>Pedaliaceae</taxon>
        <taxon>Sesamum</taxon>
    </lineage>
</organism>
<evidence type="ECO:0000259" key="8">
    <source>
        <dbReference type="Pfam" id="PF17801"/>
    </source>
</evidence>
<evidence type="ECO:0000256" key="2">
    <source>
        <dbReference type="ARBA" id="ARBA00009743"/>
    </source>
</evidence>